<dbReference type="EMBL" id="MTKT01002229">
    <property type="protein sequence ID" value="OWM80289.1"/>
    <property type="molecule type" value="Genomic_DNA"/>
</dbReference>
<proteinExistence type="predicted"/>
<evidence type="ECO:0000313" key="3">
    <source>
        <dbReference type="Proteomes" id="UP000197138"/>
    </source>
</evidence>
<keyword evidence="1" id="KW-0472">Membrane</keyword>
<name>A0A218X6F1_PUNGR</name>
<organism evidence="2 3">
    <name type="scientific">Punica granatum</name>
    <name type="common">Pomegranate</name>
    <dbReference type="NCBI Taxonomy" id="22663"/>
    <lineage>
        <taxon>Eukaryota</taxon>
        <taxon>Viridiplantae</taxon>
        <taxon>Streptophyta</taxon>
        <taxon>Embryophyta</taxon>
        <taxon>Tracheophyta</taxon>
        <taxon>Spermatophyta</taxon>
        <taxon>Magnoliopsida</taxon>
        <taxon>eudicotyledons</taxon>
        <taxon>Gunneridae</taxon>
        <taxon>Pentapetalae</taxon>
        <taxon>rosids</taxon>
        <taxon>malvids</taxon>
        <taxon>Myrtales</taxon>
        <taxon>Lythraceae</taxon>
        <taxon>Punica</taxon>
    </lineage>
</organism>
<feature type="transmembrane region" description="Helical" evidence="1">
    <location>
        <begin position="7"/>
        <end position="25"/>
    </location>
</feature>
<accession>A0A218X6F1</accession>
<reference evidence="3" key="1">
    <citation type="journal article" date="2017" name="Plant J.">
        <title>The pomegranate (Punica granatum L.) genome and the genomics of punicalagin biosynthesis.</title>
        <authorList>
            <person name="Qin G."/>
            <person name="Xu C."/>
            <person name="Ming R."/>
            <person name="Tang H."/>
            <person name="Guyot R."/>
            <person name="Kramer E.M."/>
            <person name="Hu Y."/>
            <person name="Yi X."/>
            <person name="Qi Y."/>
            <person name="Xu X."/>
            <person name="Gao Z."/>
            <person name="Pan H."/>
            <person name="Jian J."/>
            <person name="Tian Y."/>
            <person name="Yue Z."/>
            <person name="Xu Y."/>
        </authorList>
    </citation>
    <scope>NUCLEOTIDE SEQUENCE [LARGE SCALE GENOMIC DNA]</scope>
    <source>
        <strain evidence="3">cv. Dabenzi</strain>
    </source>
</reference>
<keyword evidence="1" id="KW-0812">Transmembrane</keyword>
<protein>
    <submittedName>
        <fullName evidence="2">Uncharacterized protein</fullName>
    </submittedName>
</protein>
<sequence>MSFWRDPFVIIMIFCSLINFLIELGGGSLEKSRFPSGIRWLCFGLINVWVTKWWESSPTILMWRTKFELLMMRGIERLIVKH</sequence>
<dbReference type="AlphaFoldDB" id="A0A218X6F1"/>
<evidence type="ECO:0000313" key="2">
    <source>
        <dbReference type="EMBL" id="OWM80289.1"/>
    </source>
</evidence>
<comment type="caution">
    <text evidence="2">The sequence shown here is derived from an EMBL/GenBank/DDBJ whole genome shotgun (WGS) entry which is preliminary data.</text>
</comment>
<gene>
    <name evidence="2" type="ORF">CDL15_Pgr019569</name>
</gene>
<keyword evidence="1" id="KW-1133">Transmembrane helix</keyword>
<dbReference type="Proteomes" id="UP000197138">
    <property type="component" value="Unassembled WGS sequence"/>
</dbReference>
<evidence type="ECO:0000256" key="1">
    <source>
        <dbReference type="SAM" id="Phobius"/>
    </source>
</evidence>